<dbReference type="AlphaFoldDB" id="A0A1L9V480"/>
<protein>
    <submittedName>
        <fullName evidence="2">Uncharacterized protein</fullName>
    </submittedName>
</protein>
<dbReference type="Proteomes" id="UP000184300">
    <property type="component" value="Unassembled WGS sequence"/>
</dbReference>
<keyword evidence="3" id="KW-1185">Reference proteome</keyword>
<dbReference type="GeneID" id="34456273"/>
<dbReference type="VEuPathDB" id="FungiDB:ASPGLDRAFT_1190332"/>
<dbReference type="RefSeq" id="XP_022395442.1">
    <property type="nucleotide sequence ID" value="XM_022540012.1"/>
</dbReference>
<evidence type="ECO:0000256" key="1">
    <source>
        <dbReference type="SAM" id="MobiDB-lite"/>
    </source>
</evidence>
<evidence type="ECO:0000313" key="3">
    <source>
        <dbReference type="Proteomes" id="UP000184300"/>
    </source>
</evidence>
<accession>A0A1L9V480</accession>
<gene>
    <name evidence="2" type="ORF">ASPGLDRAFT_1190332</name>
</gene>
<feature type="region of interest" description="Disordered" evidence="1">
    <location>
        <begin position="80"/>
        <end position="102"/>
    </location>
</feature>
<dbReference type="EMBL" id="KV878928">
    <property type="protein sequence ID" value="OJJ78744.1"/>
    <property type="molecule type" value="Genomic_DNA"/>
</dbReference>
<organism evidence="2 3">
    <name type="scientific">Aspergillus glaucus CBS 516.65</name>
    <dbReference type="NCBI Taxonomy" id="1160497"/>
    <lineage>
        <taxon>Eukaryota</taxon>
        <taxon>Fungi</taxon>
        <taxon>Dikarya</taxon>
        <taxon>Ascomycota</taxon>
        <taxon>Pezizomycotina</taxon>
        <taxon>Eurotiomycetes</taxon>
        <taxon>Eurotiomycetidae</taxon>
        <taxon>Eurotiales</taxon>
        <taxon>Aspergillaceae</taxon>
        <taxon>Aspergillus</taxon>
        <taxon>Aspergillus subgen. Aspergillus</taxon>
    </lineage>
</organism>
<sequence>MYGHRPLVPLRYVYPDSRPITDGRCESGAGSASFSRICRSVWSHRIADCPAVCRKIETTRHHRCQVVCVVARTRPSSLPVRLNGPGPVQYSVPERKASTGNQGQTLIVVADKPLCFPPDRHLSSKRQRKEIV</sequence>
<reference evidence="3" key="1">
    <citation type="journal article" date="2017" name="Genome Biol.">
        <title>Comparative genomics reveals high biological diversity and specific adaptations in the industrially and medically important fungal genus Aspergillus.</title>
        <authorList>
            <person name="de Vries R.P."/>
            <person name="Riley R."/>
            <person name="Wiebenga A."/>
            <person name="Aguilar-Osorio G."/>
            <person name="Amillis S."/>
            <person name="Uchima C.A."/>
            <person name="Anderluh G."/>
            <person name="Asadollahi M."/>
            <person name="Askin M."/>
            <person name="Barry K."/>
            <person name="Battaglia E."/>
            <person name="Bayram O."/>
            <person name="Benocci T."/>
            <person name="Braus-Stromeyer S.A."/>
            <person name="Caldana C."/>
            <person name="Canovas D."/>
            <person name="Cerqueira G.C."/>
            <person name="Chen F."/>
            <person name="Chen W."/>
            <person name="Choi C."/>
            <person name="Clum A."/>
            <person name="Dos Santos R.A."/>
            <person name="Damasio A.R."/>
            <person name="Diallinas G."/>
            <person name="Emri T."/>
            <person name="Fekete E."/>
            <person name="Flipphi M."/>
            <person name="Freyberg S."/>
            <person name="Gallo A."/>
            <person name="Gournas C."/>
            <person name="Habgood R."/>
            <person name="Hainaut M."/>
            <person name="Harispe M.L."/>
            <person name="Henrissat B."/>
            <person name="Hilden K.S."/>
            <person name="Hope R."/>
            <person name="Hossain A."/>
            <person name="Karabika E."/>
            <person name="Karaffa L."/>
            <person name="Karanyi Z."/>
            <person name="Krasevec N."/>
            <person name="Kuo A."/>
            <person name="Kusch H."/>
            <person name="LaButti K."/>
            <person name="Lagendijk E.L."/>
            <person name="Lapidus A."/>
            <person name="Levasseur A."/>
            <person name="Lindquist E."/>
            <person name="Lipzen A."/>
            <person name="Logrieco A.F."/>
            <person name="MacCabe A."/>
            <person name="Maekelae M.R."/>
            <person name="Malavazi I."/>
            <person name="Melin P."/>
            <person name="Meyer V."/>
            <person name="Mielnichuk N."/>
            <person name="Miskei M."/>
            <person name="Molnar A.P."/>
            <person name="Mule G."/>
            <person name="Ngan C.Y."/>
            <person name="Orejas M."/>
            <person name="Orosz E."/>
            <person name="Ouedraogo J.P."/>
            <person name="Overkamp K.M."/>
            <person name="Park H.-S."/>
            <person name="Perrone G."/>
            <person name="Piumi F."/>
            <person name="Punt P.J."/>
            <person name="Ram A.F."/>
            <person name="Ramon A."/>
            <person name="Rauscher S."/>
            <person name="Record E."/>
            <person name="Riano-Pachon D.M."/>
            <person name="Robert V."/>
            <person name="Roehrig J."/>
            <person name="Ruller R."/>
            <person name="Salamov A."/>
            <person name="Salih N.S."/>
            <person name="Samson R.A."/>
            <person name="Sandor E."/>
            <person name="Sanguinetti M."/>
            <person name="Schuetze T."/>
            <person name="Sepcic K."/>
            <person name="Shelest E."/>
            <person name="Sherlock G."/>
            <person name="Sophianopoulou V."/>
            <person name="Squina F.M."/>
            <person name="Sun H."/>
            <person name="Susca A."/>
            <person name="Todd R.B."/>
            <person name="Tsang A."/>
            <person name="Unkles S.E."/>
            <person name="van de Wiele N."/>
            <person name="van Rossen-Uffink D."/>
            <person name="Oliveira J.V."/>
            <person name="Vesth T.C."/>
            <person name="Visser J."/>
            <person name="Yu J.-H."/>
            <person name="Zhou M."/>
            <person name="Andersen M.R."/>
            <person name="Archer D.B."/>
            <person name="Baker S.E."/>
            <person name="Benoit I."/>
            <person name="Brakhage A.A."/>
            <person name="Braus G.H."/>
            <person name="Fischer R."/>
            <person name="Frisvad J.C."/>
            <person name="Goldman G.H."/>
            <person name="Houbraken J."/>
            <person name="Oakley B."/>
            <person name="Pocsi I."/>
            <person name="Scazzocchio C."/>
            <person name="Seiboth B."/>
            <person name="vanKuyk P.A."/>
            <person name="Wortman J."/>
            <person name="Dyer P.S."/>
            <person name="Grigoriev I.V."/>
        </authorList>
    </citation>
    <scope>NUCLEOTIDE SEQUENCE [LARGE SCALE GENOMIC DNA]</scope>
    <source>
        <strain evidence="3">CBS 516.65</strain>
    </source>
</reference>
<proteinExistence type="predicted"/>
<name>A0A1L9V480_ASPGL</name>
<evidence type="ECO:0000313" key="2">
    <source>
        <dbReference type="EMBL" id="OJJ78744.1"/>
    </source>
</evidence>